<evidence type="ECO:0000256" key="1">
    <source>
        <dbReference type="SAM" id="Coils"/>
    </source>
</evidence>
<dbReference type="PANTHER" id="PTHR32309:SF13">
    <property type="entry name" value="FERRIC ENTEROBACTIN TRANSPORT PROTEIN FEPE"/>
    <property type="match status" value="1"/>
</dbReference>
<name>A0A9X0XBB6_9BURK</name>
<accession>A0A9X0XBB6</accession>
<dbReference type="InterPro" id="IPR050445">
    <property type="entry name" value="Bact_polysacc_biosynth/exp"/>
</dbReference>
<dbReference type="GO" id="GO:0005886">
    <property type="term" value="C:plasma membrane"/>
    <property type="evidence" value="ECO:0007669"/>
    <property type="project" value="TreeGrafter"/>
</dbReference>
<dbReference type="GO" id="GO:0004713">
    <property type="term" value="F:protein tyrosine kinase activity"/>
    <property type="evidence" value="ECO:0007669"/>
    <property type="project" value="TreeGrafter"/>
</dbReference>
<evidence type="ECO:0000313" key="4">
    <source>
        <dbReference type="EMBL" id="MBL0719022.1"/>
    </source>
</evidence>
<reference evidence="4 5" key="1">
    <citation type="submission" date="2021-01" db="EMBL/GenBank/DDBJ databases">
        <title>Piscinibacter sp. Jin2 Genome sequencing and assembly.</title>
        <authorList>
            <person name="Kim I."/>
        </authorList>
    </citation>
    <scope>NUCLEOTIDE SEQUENCE [LARGE SCALE GENOMIC DNA]</scope>
    <source>
        <strain evidence="4 5">Jin2</strain>
    </source>
</reference>
<comment type="caution">
    <text evidence="4">The sequence shown here is derived from an EMBL/GenBank/DDBJ whole genome shotgun (WGS) entry which is preliminary data.</text>
</comment>
<dbReference type="EMBL" id="JAERRA010000001">
    <property type="protein sequence ID" value="MBL0719022.1"/>
    <property type="molecule type" value="Genomic_DNA"/>
</dbReference>
<dbReference type="Pfam" id="PF13807">
    <property type="entry name" value="GNVR"/>
    <property type="match status" value="1"/>
</dbReference>
<protein>
    <recommendedName>
        <fullName evidence="3">Tyrosine-protein kinase G-rich domain-containing protein</fullName>
    </recommendedName>
</protein>
<evidence type="ECO:0000313" key="5">
    <source>
        <dbReference type="Proteomes" id="UP000643207"/>
    </source>
</evidence>
<proteinExistence type="predicted"/>
<keyword evidence="1" id="KW-0175">Coiled coil</keyword>
<keyword evidence="5" id="KW-1185">Reference proteome</keyword>
<dbReference type="InterPro" id="IPR032807">
    <property type="entry name" value="GNVR"/>
</dbReference>
<keyword evidence="2" id="KW-0812">Transmembrane</keyword>
<keyword evidence="2" id="KW-1133">Transmembrane helix</keyword>
<gene>
    <name evidence="4" type="ORF">JI742_03870</name>
</gene>
<feature type="transmembrane region" description="Helical" evidence="2">
    <location>
        <begin position="383"/>
        <end position="405"/>
    </location>
</feature>
<evidence type="ECO:0000256" key="2">
    <source>
        <dbReference type="SAM" id="Phobius"/>
    </source>
</evidence>
<keyword evidence="2" id="KW-0472">Membrane</keyword>
<dbReference type="PANTHER" id="PTHR32309">
    <property type="entry name" value="TYROSINE-PROTEIN KINASE"/>
    <property type="match status" value="1"/>
</dbReference>
<feature type="domain" description="Tyrosine-protein kinase G-rich" evidence="3">
    <location>
        <begin position="326"/>
        <end position="404"/>
    </location>
</feature>
<organism evidence="4 5">
    <name type="scientific">Aquariibacter lacus</name>
    <dbReference type="NCBI Taxonomy" id="2801332"/>
    <lineage>
        <taxon>Bacteria</taxon>
        <taxon>Pseudomonadati</taxon>
        <taxon>Pseudomonadota</taxon>
        <taxon>Betaproteobacteria</taxon>
        <taxon>Burkholderiales</taxon>
        <taxon>Sphaerotilaceae</taxon>
        <taxon>Aquariibacter</taxon>
    </lineage>
</organism>
<feature type="coiled-coil region" evidence="1">
    <location>
        <begin position="161"/>
        <end position="218"/>
    </location>
</feature>
<dbReference type="AlphaFoldDB" id="A0A9X0XBB6"/>
<dbReference type="Proteomes" id="UP000643207">
    <property type="component" value="Unassembled WGS sequence"/>
</dbReference>
<evidence type="ECO:0000259" key="3">
    <source>
        <dbReference type="Pfam" id="PF13807"/>
    </source>
</evidence>
<sequence length="464" mass="50535">MRWKMMLALVLLITGGTLGVNLLLPKVYVAETSLIIEMRSDPLMSAFMPAIAATSYLGTQSDIIRSERVAAKAVQLLGMDRHAESLENWRAETEGKVPMDRYFGELLLNNLSVQGGRYSNVVTVAYGSQDPKFAAAAANAFAQAYIATSSSLRTEPAKDFAEYYESQSESLRKQLEEAQARLTAYQNKHGIVASPQRIDAESARLESLNVQLAQAMAQRTEFAARQRDSGIETSPDIQDSQAVQGLKSQLASAESKLTEISSVVGSRHPQRVLLEAQISGLRDQLSAEMRRVSGATASISRQSGQKVEELRSLVEQQKRTVLAMRTQLDEISNLQRDVESAQKAFFSVADRRNQLNLEGKSEQSNARVISPAIEPLVPAKPRVAVNVLLSAALGVVLAVALALGLEMLDRRVREANDLNDIEGIPLLGVISPTAKRGSRAAVPIALMRPRARPAPQLTMNGESS</sequence>